<feature type="binding site" evidence="7">
    <location>
        <begin position="301"/>
        <end position="303"/>
    </location>
    <ligand>
        <name>substrate</name>
    </ligand>
</feature>
<evidence type="ECO:0000256" key="8">
    <source>
        <dbReference type="PIRSR" id="PIRSR038994-3"/>
    </source>
</evidence>
<reference evidence="10" key="2">
    <citation type="submission" date="2021-04" db="EMBL/GenBank/DDBJ databases">
        <authorList>
            <person name="Gilroy R."/>
        </authorList>
    </citation>
    <scope>NUCLEOTIDE SEQUENCE</scope>
    <source>
        <strain evidence="10">ChiSxjej1B13-11774</strain>
    </source>
</reference>
<comment type="caution">
    <text evidence="10">The sequence shown here is derived from an EMBL/GenBank/DDBJ whole genome shotgun (WGS) entry which is preliminary data.</text>
</comment>
<gene>
    <name evidence="10" type="primary">nagA</name>
    <name evidence="10" type="ORF">H9811_04860</name>
</gene>
<reference evidence="10" key="1">
    <citation type="journal article" date="2021" name="PeerJ">
        <title>Extensive microbial diversity within the chicken gut microbiome revealed by metagenomics and culture.</title>
        <authorList>
            <person name="Gilroy R."/>
            <person name="Ravi A."/>
            <person name="Getino M."/>
            <person name="Pursley I."/>
            <person name="Horton D.L."/>
            <person name="Alikhan N.F."/>
            <person name="Baker D."/>
            <person name="Gharbi K."/>
            <person name="Hall N."/>
            <person name="Watson M."/>
            <person name="Adriaenssens E.M."/>
            <person name="Foster-Nyarko E."/>
            <person name="Jarju S."/>
            <person name="Secka A."/>
            <person name="Antonio M."/>
            <person name="Oren A."/>
            <person name="Chaudhuri R.R."/>
            <person name="La Ragione R."/>
            <person name="Hildebrand F."/>
            <person name="Pallen M.J."/>
        </authorList>
    </citation>
    <scope>NUCLEOTIDE SEQUENCE</scope>
    <source>
        <strain evidence="10">ChiSxjej1B13-11774</strain>
    </source>
</reference>
<evidence type="ECO:0000256" key="1">
    <source>
        <dbReference type="ARBA" id="ARBA00010716"/>
    </source>
</evidence>
<evidence type="ECO:0000256" key="5">
    <source>
        <dbReference type="PIRNR" id="PIRNR038994"/>
    </source>
</evidence>
<feature type="binding site" evidence="7">
    <location>
        <position position="134"/>
    </location>
    <ligand>
        <name>substrate</name>
    </ligand>
</feature>
<dbReference type="Gene3D" id="3.20.20.140">
    <property type="entry name" value="Metal-dependent hydrolases"/>
    <property type="match status" value="1"/>
</dbReference>
<sequence>MIIRNAKVFTDSCRFVEKDLVIRDGRIVFGAAPQADEEVIDANGAYALPGLVDIHFHGAVGHDFCDADEAGLQAIADFEASKGVLAICPATMTFSEEILNGIMDVAAAHKNERGADLVGINMEGPYISPDKVGAQNPKYVMAADAGMFRRLQARSGGLIRLVDVAPEVPGNLDFIKECHNEVRISIAHTCVDYETAKTALAAGASHMTHLYNAMPGITHRAPGPIIAALEDGAEVELITDGVHIHPAMVRFTFNTFGDDHVILIADSMMACGLPDGEYSLGGQAVTVRGPRATLTEQPGTIAGSATCLYDCMKHAVLEMGVPLTSAVRAASLNPARSIGVDADYGSLEPGRWGNVILADEKLNIVKVIRKGEVISG</sequence>
<evidence type="ECO:0000256" key="7">
    <source>
        <dbReference type="PIRSR" id="PIRSR038994-2"/>
    </source>
</evidence>
<feature type="binding site" evidence="8">
    <location>
        <position position="209"/>
    </location>
    <ligand>
        <name>Zn(2+)</name>
        <dbReference type="ChEBI" id="CHEBI:29105"/>
    </ligand>
</feature>
<dbReference type="InterPro" id="IPR003764">
    <property type="entry name" value="GlcNAc_6-P_deAcase"/>
</dbReference>
<dbReference type="Gene3D" id="2.30.40.10">
    <property type="entry name" value="Urease, subunit C, domain 1"/>
    <property type="match status" value="1"/>
</dbReference>
<evidence type="ECO:0000313" key="11">
    <source>
        <dbReference type="Proteomes" id="UP000824048"/>
    </source>
</evidence>
<protein>
    <submittedName>
        <fullName evidence="10">N-acetylglucosamine-6-phosphate deacetylase</fullName>
        <ecNumber evidence="10">3.5.1.25</ecNumber>
    </submittedName>
</protein>
<accession>A0A9D2ERG8</accession>
<feature type="domain" description="Amidohydrolase-related" evidence="9">
    <location>
        <begin position="46"/>
        <end position="373"/>
    </location>
</feature>
<dbReference type="PANTHER" id="PTHR11113">
    <property type="entry name" value="N-ACETYLGLUCOSAMINE-6-PHOSPHATE DEACETYLASE"/>
    <property type="match status" value="1"/>
</dbReference>
<keyword evidence="3 5" id="KW-0378">Hydrolase</keyword>
<comment type="cofactor">
    <cofactor evidence="8">
        <name>a divalent metal cation</name>
        <dbReference type="ChEBI" id="CHEBI:60240"/>
    </cofactor>
    <text evidence="8">Binds 1 divalent metal cation per subunit.</text>
</comment>
<dbReference type="CDD" id="cd00854">
    <property type="entry name" value="NagA"/>
    <property type="match status" value="1"/>
</dbReference>
<dbReference type="SUPFAM" id="SSF51556">
    <property type="entry name" value="Metallo-dependent hydrolases"/>
    <property type="match status" value="1"/>
</dbReference>
<dbReference type="InterPro" id="IPR011059">
    <property type="entry name" value="Metal-dep_hydrolase_composite"/>
</dbReference>
<dbReference type="EMBL" id="DXBP01000031">
    <property type="protein sequence ID" value="HIZ41876.1"/>
    <property type="molecule type" value="Genomic_DNA"/>
</dbReference>
<dbReference type="PANTHER" id="PTHR11113:SF14">
    <property type="entry name" value="N-ACETYLGLUCOSAMINE-6-PHOSPHATE DEACETYLASE"/>
    <property type="match status" value="1"/>
</dbReference>
<evidence type="ECO:0000256" key="6">
    <source>
        <dbReference type="PIRSR" id="PIRSR038994-1"/>
    </source>
</evidence>
<dbReference type="GO" id="GO:0008448">
    <property type="term" value="F:N-acetylglucosamine-6-phosphate deacetylase activity"/>
    <property type="evidence" value="ECO:0007669"/>
    <property type="project" value="UniProtKB-EC"/>
</dbReference>
<name>A0A9D2ERG8_9FIRM</name>
<dbReference type="GO" id="GO:0046872">
    <property type="term" value="F:metal ion binding"/>
    <property type="evidence" value="ECO:0007669"/>
    <property type="project" value="UniProtKB-KW"/>
</dbReference>
<feature type="binding site" evidence="8">
    <location>
        <position position="188"/>
    </location>
    <ligand>
        <name>Zn(2+)</name>
        <dbReference type="ChEBI" id="CHEBI:29105"/>
    </ligand>
</feature>
<keyword evidence="4 5" id="KW-0119">Carbohydrate metabolism</keyword>
<evidence type="ECO:0000256" key="2">
    <source>
        <dbReference type="ARBA" id="ARBA00022723"/>
    </source>
</evidence>
<evidence type="ECO:0000256" key="3">
    <source>
        <dbReference type="ARBA" id="ARBA00022801"/>
    </source>
</evidence>
<dbReference type="NCBIfam" id="TIGR00221">
    <property type="entry name" value="nagA"/>
    <property type="match status" value="1"/>
</dbReference>
<dbReference type="PIRSF" id="PIRSF038994">
    <property type="entry name" value="NagA"/>
    <property type="match status" value="1"/>
</dbReference>
<feature type="active site" description="Proton donor/acceptor" evidence="6">
    <location>
        <position position="266"/>
    </location>
</feature>
<evidence type="ECO:0000256" key="4">
    <source>
        <dbReference type="ARBA" id="ARBA00023277"/>
    </source>
</evidence>
<dbReference type="EC" id="3.5.1.25" evidence="10"/>
<feature type="binding site" evidence="7">
    <location>
        <position position="220"/>
    </location>
    <ligand>
        <name>substrate</name>
    </ligand>
</feature>
<organism evidence="10 11">
    <name type="scientific">Candidatus Gemmiger excrementigallinarum</name>
    <dbReference type="NCBI Taxonomy" id="2838609"/>
    <lineage>
        <taxon>Bacteria</taxon>
        <taxon>Bacillati</taxon>
        <taxon>Bacillota</taxon>
        <taxon>Clostridia</taxon>
        <taxon>Eubacteriales</taxon>
        <taxon>Gemmiger</taxon>
    </lineage>
</organism>
<feature type="binding site" evidence="7">
    <location>
        <begin position="212"/>
        <end position="213"/>
    </location>
    <ligand>
        <name>substrate</name>
    </ligand>
</feature>
<feature type="binding site" evidence="7">
    <location>
        <position position="243"/>
    </location>
    <ligand>
        <name>substrate</name>
    </ligand>
</feature>
<dbReference type="InterPro" id="IPR006680">
    <property type="entry name" value="Amidohydro-rel"/>
</dbReference>
<dbReference type="SUPFAM" id="SSF51338">
    <property type="entry name" value="Composite domain of metallo-dependent hydrolases"/>
    <property type="match status" value="1"/>
</dbReference>
<dbReference type="Proteomes" id="UP000824048">
    <property type="component" value="Unassembled WGS sequence"/>
</dbReference>
<comment type="similarity">
    <text evidence="1 5">Belongs to the metallo-dependent hydrolases superfamily. NagA family.</text>
</comment>
<dbReference type="GO" id="GO:0006046">
    <property type="term" value="P:N-acetylglucosamine catabolic process"/>
    <property type="evidence" value="ECO:0007669"/>
    <property type="project" value="TreeGrafter"/>
</dbReference>
<dbReference type="InterPro" id="IPR032466">
    <property type="entry name" value="Metal_Hydrolase"/>
</dbReference>
<evidence type="ECO:0000313" key="10">
    <source>
        <dbReference type="EMBL" id="HIZ41876.1"/>
    </source>
</evidence>
<dbReference type="Pfam" id="PF01979">
    <property type="entry name" value="Amidohydro_1"/>
    <property type="match status" value="1"/>
</dbReference>
<feature type="binding site" evidence="8">
    <location>
        <position position="123"/>
    </location>
    <ligand>
        <name>Zn(2+)</name>
        <dbReference type="ChEBI" id="CHEBI:29105"/>
    </ligand>
</feature>
<dbReference type="AlphaFoldDB" id="A0A9D2ERG8"/>
<evidence type="ECO:0000259" key="9">
    <source>
        <dbReference type="Pfam" id="PF01979"/>
    </source>
</evidence>
<keyword evidence="2 8" id="KW-0479">Metal-binding</keyword>
<proteinExistence type="inferred from homology"/>